<feature type="transmembrane region" description="Helical" evidence="1">
    <location>
        <begin position="342"/>
        <end position="362"/>
    </location>
</feature>
<sequence>MLKTAQEEWAGEPGELARYPCLDKSGSMVWIASIIITLALLYVRAPDIWPARFWAEDLYEFLMRAQIDGVHSLVDSYAGYLHTVPRLISLVASWLPMKYAPEVFLFFVLFFTGWAASIIARGIGGFAGVLAGASLVLANGWMEPVGSVTNLQWLLAPTLLLLAVRPNGVTRIEGGIFAAIASTSGPFATAFAPIYLFVLIRSFVKERQINVVALIAIIGGTIQLAEVLMNPANPREPSGDHVTWLFGRLIELSAGGSLAALAVGALICASVFFGKDRVQRSLLIGASLLLTIMVIAKFKTQTDLFITDLGAQRYWYVQSVLLLLVGFLAIRDPSNVSKAAGALVVAIIAGSSIYSGVARVWVGTGSGWRDAVEKSYSAPIVYTYAPNWTMRLESGTLYRDRFP</sequence>
<feature type="transmembrane region" description="Helical" evidence="1">
    <location>
        <begin position="249"/>
        <end position="274"/>
    </location>
</feature>
<dbReference type="OrthoDB" id="5955549at2"/>
<keyword evidence="1" id="KW-1133">Transmembrane helix</keyword>
<dbReference type="Proteomes" id="UP000068164">
    <property type="component" value="Unassembled WGS sequence"/>
</dbReference>
<dbReference type="RefSeq" id="WP_062374801.1">
    <property type="nucleotide sequence ID" value="NZ_LNCD01000137.1"/>
</dbReference>
<keyword evidence="1" id="KW-0472">Membrane</keyword>
<evidence type="ECO:0000256" key="1">
    <source>
        <dbReference type="SAM" id="Phobius"/>
    </source>
</evidence>
<evidence type="ECO:0000313" key="2">
    <source>
        <dbReference type="EMBL" id="KWV42141.1"/>
    </source>
</evidence>
<feature type="transmembrane region" description="Helical" evidence="1">
    <location>
        <begin position="28"/>
        <end position="45"/>
    </location>
</feature>
<feature type="transmembrane region" description="Helical" evidence="1">
    <location>
        <begin position="313"/>
        <end position="330"/>
    </location>
</feature>
<feature type="transmembrane region" description="Helical" evidence="1">
    <location>
        <begin position="176"/>
        <end position="199"/>
    </location>
</feature>
<feature type="transmembrane region" description="Helical" evidence="1">
    <location>
        <begin position="281"/>
        <end position="298"/>
    </location>
</feature>
<feature type="transmembrane region" description="Helical" evidence="1">
    <location>
        <begin position="103"/>
        <end position="133"/>
    </location>
</feature>
<organism evidence="2 3">
    <name type="scientific">Rhizobium altiplani</name>
    <dbReference type="NCBI Taxonomy" id="1864509"/>
    <lineage>
        <taxon>Bacteria</taxon>
        <taxon>Pseudomonadati</taxon>
        <taxon>Pseudomonadota</taxon>
        <taxon>Alphaproteobacteria</taxon>
        <taxon>Hyphomicrobiales</taxon>
        <taxon>Rhizobiaceae</taxon>
        <taxon>Rhizobium/Agrobacterium group</taxon>
        <taxon>Rhizobium</taxon>
    </lineage>
</organism>
<protein>
    <submittedName>
        <fullName evidence="2">Uncharacterized protein</fullName>
    </submittedName>
</protein>
<reference evidence="2 3" key="1">
    <citation type="submission" date="2015-11" db="EMBL/GenBank/DDBJ databases">
        <title>Draft Genome Sequence of the Strain BR 10423 (Rhizobium sp.) isolated from nodules of Mimosa pudica.</title>
        <authorList>
            <person name="Barauna A.C."/>
            <person name="Zilli J.E."/>
            <person name="Simoes-Araujo J.L."/>
            <person name="Reis V.M."/>
            <person name="James E.K."/>
            <person name="Reis F.B.Jr."/>
            <person name="Rouws L.F."/>
            <person name="Passos S.R."/>
            <person name="Gois S.R."/>
        </authorList>
    </citation>
    <scope>NUCLEOTIDE SEQUENCE [LARGE SCALE GENOMIC DNA]</scope>
    <source>
        <strain evidence="2 3">BR10423</strain>
    </source>
</reference>
<keyword evidence="3" id="KW-1185">Reference proteome</keyword>
<gene>
    <name evidence="2" type="ORF">AS026_21265</name>
</gene>
<dbReference type="AlphaFoldDB" id="A0A120FF29"/>
<keyword evidence="1" id="KW-0812">Transmembrane</keyword>
<dbReference type="EMBL" id="LNCD01000137">
    <property type="protein sequence ID" value="KWV42141.1"/>
    <property type="molecule type" value="Genomic_DNA"/>
</dbReference>
<feature type="transmembrane region" description="Helical" evidence="1">
    <location>
        <begin position="211"/>
        <end position="229"/>
    </location>
</feature>
<comment type="caution">
    <text evidence="2">The sequence shown here is derived from an EMBL/GenBank/DDBJ whole genome shotgun (WGS) entry which is preliminary data.</text>
</comment>
<proteinExistence type="predicted"/>
<name>A0A120FF29_9HYPH</name>
<accession>A0A120FF29</accession>
<evidence type="ECO:0000313" key="3">
    <source>
        <dbReference type="Proteomes" id="UP000068164"/>
    </source>
</evidence>